<protein>
    <submittedName>
        <fullName evidence="1">Uncharacterized protein</fullName>
    </submittedName>
</protein>
<dbReference type="AlphaFoldDB" id="A0A0A9BAJ0"/>
<organism evidence="1">
    <name type="scientific">Arundo donax</name>
    <name type="common">Giant reed</name>
    <name type="synonym">Donax arundinaceus</name>
    <dbReference type="NCBI Taxonomy" id="35708"/>
    <lineage>
        <taxon>Eukaryota</taxon>
        <taxon>Viridiplantae</taxon>
        <taxon>Streptophyta</taxon>
        <taxon>Embryophyta</taxon>
        <taxon>Tracheophyta</taxon>
        <taxon>Spermatophyta</taxon>
        <taxon>Magnoliopsida</taxon>
        <taxon>Liliopsida</taxon>
        <taxon>Poales</taxon>
        <taxon>Poaceae</taxon>
        <taxon>PACMAD clade</taxon>
        <taxon>Arundinoideae</taxon>
        <taxon>Arundineae</taxon>
        <taxon>Arundo</taxon>
    </lineage>
</organism>
<name>A0A0A9BAJ0_ARUDO</name>
<proteinExistence type="predicted"/>
<reference evidence="1" key="2">
    <citation type="journal article" date="2015" name="Data Brief">
        <title>Shoot transcriptome of the giant reed, Arundo donax.</title>
        <authorList>
            <person name="Barrero R.A."/>
            <person name="Guerrero F.D."/>
            <person name="Moolhuijzen P."/>
            <person name="Goolsby J.A."/>
            <person name="Tidwell J."/>
            <person name="Bellgard S.E."/>
            <person name="Bellgard M.I."/>
        </authorList>
    </citation>
    <scope>NUCLEOTIDE SEQUENCE</scope>
    <source>
        <tissue evidence="1">Shoot tissue taken approximately 20 cm above the soil surface</tissue>
    </source>
</reference>
<reference evidence="1" key="1">
    <citation type="submission" date="2014-09" db="EMBL/GenBank/DDBJ databases">
        <authorList>
            <person name="Magalhaes I.L.F."/>
            <person name="Oliveira U."/>
            <person name="Santos F.R."/>
            <person name="Vidigal T.H.D.A."/>
            <person name="Brescovit A.D."/>
            <person name="Santos A.J."/>
        </authorList>
    </citation>
    <scope>NUCLEOTIDE SEQUENCE</scope>
    <source>
        <tissue evidence="1">Shoot tissue taken approximately 20 cm above the soil surface</tissue>
    </source>
</reference>
<dbReference type="EMBL" id="GBRH01239670">
    <property type="protein sequence ID" value="JAD58225.1"/>
    <property type="molecule type" value="Transcribed_RNA"/>
</dbReference>
<sequence>MFKLGYTNVGSICEIVLVIPVCSSIHCKTFYM</sequence>
<accession>A0A0A9BAJ0</accession>
<evidence type="ECO:0000313" key="1">
    <source>
        <dbReference type="EMBL" id="JAD58225.1"/>
    </source>
</evidence>